<dbReference type="PANTHER" id="PTHR16184:SF6">
    <property type="entry name" value="ELONGATOR COMPLEX PROTEIN 6"/>
    <property type="match status" value="1"/>
</dbReference>
<dbReference type="Proteomes" id="UP001443914">
    <property type="component" value="Unassembled WGS sequence"/>
</dbReference>
<gene>
    <name evidence="3" type="ORF">RND81_10G183800</name>
</gene>
<name>A0AAW1I3I3_SAPOF</name>
<dbReference type="GO" id="GO:0033588">
    <property type="term" value="C:elongator holoenzyme complex"/>
    <property type="evidence" value="ECO:0007669"/>
    <property type="project" value="InterPro"/>
</dbReference>
<dbReference type="Pfam" id="PF09807">
    <property type="entry name" value="ELP6"/>
    <property type="match status" value="2"/>
</dbReference>
<proteinExistence type="inferred from homology"/>
<dbReference type="PANTHER" id="PTHR16184">
    <property type="entry name" value="ELONGATOR COMPLEX PROTEIN 6"/>
    <property type="match status" value="1"/>
</dbReference>
<evidence type="ECO:0000313" key="4">
    <source>
        <dbReference type="Proteomes" id="UP001443914"/>
    </source>
</evidence>
<protein>
    <recommendedName>
        <fullName evidence="5">Elongator complex protein 6</fullName>
    </recommendedName>
</protein>
<evidence type="ECO:0000313" key="3">
    <source>
        <dbReference type="EMBL" id="KAK9684061.1"/>
    </source>
</evidence>
<dbReference type="InterPro" id="IPR018627">
    <property type="entry name" value="ELP6"/>
</dbReference>
<comment type="pathway">
    <text evidence="1">tRNA modification; 5-methoxycarbonylmethyl-2-thiouridine-tRNA biosynthesis.</text>
</comment>
<comment type="caution">
    <text evidence="3">The sequence shown here is derived from an EMBL/GenBank/DDBJ whole genome shotgun (WGS) entry which is preliminary data.</text>
</comment>
<reference evidence="3" key="1">
    <citation type="submission" date="2024-03" db="EMBL/GenBank/DDBJ databases">
        <title>WGS assembly of Saponaria officinalis var. Norfolk2.</title>
        <authorList>
            <person name="Jenkins J."/>
            <person name="Shu S."/>
            <person name="Grimwood J."/>
            <person name="Barry K."/>
            <person name="Goodstein D."/>
            <person name="Schmutz J."/>
            <person name="Leebens-Mack J."/>
            <person name="Osbourn A."/>
        </authorList>
    </citation>
    <scope>NUCLEOTIDE SEQUENCE [LARGE SCALE GENOMIC DNA]</scope>
    <source>
        <strain evidence="3">JIC</strain>
    </source>
</reference>
<dbReference type="CDD" id="cd19495">
    <property type="entry name" value="Elp6"/>
    <property type="match status" value="1"/>
</dbReference>
<evidence type="ECO:0000256" key="2">
    <source>
        <dbReference type="ARBA" id="ARBA00008837"/>
    </source>
</evidence>
<evidence type="ECO:0000256" key="1">
    <source>
        <dbReference type="ARBA" id="ARBA00005043"/>
    </source>
</evidence>
<dbReference type="Gene3D" id="3.40.50.300">
    <property type="entry name" value="P-loop containing nucleotide triphosphate hydrolases"/>
    <property type="match status" value="1"/>
</dbReference>
<organism evidence="3 4">
    <name type="scientific">Saponaria officinalis</name>
    <name type="common">Common soapwort</name>
    <name type="synonym">Lychnis saponaria</name>
    <dbReference type="NCBI Taxonomy" id="3572"/>
    <lineage>
        <taxon>Eukaryota</taxon>
        <taxon>Viridiplantae</taxon>
        <taxon>Streptophyta</taxon>
        <taxon>Embryophyta</taxon>
        <taxon>Tracheophyta</taxon>
        <taxon>Spermatophyta</taxon>
        <taxon>Magnoliopsida</taxon>
        <taxon>eudicotyledons</taxon>
        <taxon>Gunneridae</taxon>
        <taxon>Pentapetalae</taxon>
        <taxon>Caryophyllales</taxon>
        <taxon>Caryophyllaceae</taxon>
        <taxon>Caryophylleae</taxon>
        <taxon>Saponaria</taxon>
    </lineage>
</organism>
<sequence length="264" mass="29450">MERNSSNLLDEVLGNFNDFNPTSSSNSTTIPKKGSVLLIKDCVETSGAFVIHHLLKRFLPLSSFIFVSLSHPFSHYDRILRKLGCNLATHRDNKRFIFFDLLMLGCSDDNAKGLLIELYGKIQKVVDDIASNGDSSKHITIVIDDFSLIEVATKGSFNQSLDFLRYCYTLTSEAGCSLVILTHEDIYSEEENARVVLQMEYLANILIKAEPLATGLAADVHGQLTVLNKGTGDTSRRGSMNKLQNFHFKIKENGVDCFYPGKQT</sequence>
<dbReference type="GO" id="GO:0002098">
    <property type="term" value="P:tRNA wobble uridine modification"/>
    <property type="evidence" value="ECO:0007669"/>
    <property type="project" value="InterPro"/>
</dbReference>
<comment type="similarity">
    <text evidence="2">Belongs to the ELP6 family.</text>
</comment>
<dbReference type="EMBL" id="JBDFQZ010000010">
    <property type="protein sequence ID" value="KAK9684061.1"/>
    <property type="molecule type" value="Genomic_DNA"/>
</dbReference>
<dbReference type="InterPro" id="IPR027417">
    <property type="entry name" value="P-loop_NTPase"/>
</dbReference>
<dbReference type="AlphaFoldDB" id="A0AAW1I3I3"/>
<keyword evidence="4" id="KW-1185">Reference proteome</keyword>
<evidence type="ECO:0008006" key="5">
    <source>
        <dbReference type="Google" id="ProtNLM"/>
    </source>
</evidence>
<accession>A0AAW1I3I3</accession>